<sequence length="87" mass="9659">MTAIPFDTHHFVKTLTDVDVPEKQVTAHKNALVEAASFATKADLDAMEHRIKFDIIKWMIGLTIAQMAISISFFTVVISLISNWVAG</sequence>
<accession>A0A450YAP9</accession>
<name>A0A450YAP9_9GAMM</name>
<feature type="transmembrane region" description="Helical" evidence="1">
    <location>
        <begin position="58"/>
        <end position="81"/>
    </location>
</feature>
<keyword evidence="1" id="KW-1133">Transmembrane helix</keyword>
<dbReference type="EMBL" id="CAADFR010000001">
    <property type="protein sequence ID" value="VFK36390.1"/>
    <property type="molecule type" value="Genomic_DNA"/>
</dbReference>
<evidence type="ECO:0000313" key="3">
    <source>
        <dbReference type="EMBL" id="VFK38621.1"/>
    </source>
</evidence>
<protein>
    <submittedName>
        <fullName evidence="3">Uncharacterized protein</fullName>
    </submittedName>
</protein>
<organism evidence="3">
    <name type="scientific">Candidatus Kentrum sp. SD</name>
    <dbReference type="NCBI Taxonomy" id="2126332"/>
    <lineage>
        <taxon>Bacteria</taxon>
        <taxon>Pseudomonadati</taxon>
        <taxon>Pseudomonadota</taxon>
        <taxon>Gammaproteobacteria</taxon>
        <taxon>Candidatus Kentrum</taxon>
    </lineage>
</organism>
<gene>
    <name evidence="3" type="ORF">BECKSD772E_GA0070983_100155</name>
    <name evidence="2" type="ORF">BECKSD772F_GA0070984_100156</name>
</gene>
<keyword evidence="1" id="KW-0812">Transmembrane</keyword>
<keyword evidence="1" id="KW-0472">Membrane</keyword>
<dbReference type="AlphaFoldDB" id="A0A450YAP9"/>
<dbReference type="EMBL" id="CAADFU010000001">
    <property type="protein sequence ID" value="VFK38621.1"/>
    <property type="molecule type" value="Genomic_DNA"/>
</dbReference>
<evidence type="ECO:0000256" key="1">
    <source>
        <dbReference type="SAM" id="Phobius"/>
    </source>
</evidence>
<proteinExistence type="predicted"/>
<reference evidence="3" key="1">
    <citation type="submission" date="2019-02" db="EMBL/GenBank/DDBJ databases">
        <authorList>
            <person name="Gruber-Vodicka R. H."/>
            <person name="Seah K. B. B."/>
        </authorList>
    </citation>
    <scope>NUCLEOTIDE SEQUENCE</scope>
    <source>
        <strain evidence="3">BECK_S1320</strain>
        <strain evidence="2">BECK_S1321</strain>
    </source>
</reference>
<evidence type="ECO:0000313" key="2">
    <source>
        <dbReference type="EMBL" id="VFK36390.1"/>
    </source>
</evidence>